<proteinExistence type="inferred from homology"/>
<evidence type="ECO:0000256" key="1">
    <source>
        <dbReference type="ARBA" id="ARBA00006270"/>
    </source>
</evidence>
<dbReference type="SMART" id="SM00175">
    <property type="entry name" value="RAB"/>
    <property type="match status" value="1"/>
</dbReference>
<organism evidence="5 6">
    <name type="scientific">Paragonimus westermani</name>
    <dbReference type="NCBI Taxonomy" id="34504"/>
    <lineage>
        <taxon>Eukaryota</taxon>
        <taxon>Metazoa</taxon>
        <taxon>Spiralia</taxon>
        <taxon>Lophotrochozoa</taxon>
        <taxon>Platyhelminthes</taxon>
        <taxon>Trematoda</taxon>
        <taxon>Digenea</taxon>
        <taxon>Plagiorchiida</taxon>
        <taxon>Troglotremata</taxon>
        <taxon>Troglotrematidae</taxon>
        <taxon>Paragonimus</taxon>
    </lineage>
</organism>
<keyword evidence="2" id="KW-0547">Nucleotide-binding</keyword>
<dbReference type="AlphaFoldDB" id="A0A5J4NG82"/>
<protein>
    <submittedName>
        <fullName evidence="5">Ras-related protein Rab-11A</fullName>
    </submittedName>
</protein>
<dbReference type="InterPro" id="IPR027417">
    <property type="entry name" value="P-loop_NTPase"/>
</dbReference>
<name>A0A5J4NG82_9TREM</name>
<dbReference type="PRINTS" id="PR00449">
    <property type="entry name" value="RASTRNSFRMNG"/>
</dbReference>
<reference evidence="5 6" key="1">
    <citation type="journal article" date="2019" name="Gigascience">
        <title>Whole-genome sequence of the oriental lung fluke Paragonimus westermani.</title>
        <authorList>
            <person name="Oey H."/>
            <person name="Zakrzewski M."/>
            <person name="Narain K."/>
            <person name="Devi K.R."/>
            <person name="Agatsuma T."/>
            <person name="Nawaratna S."/>
            <person name="Gobert G.N."/>
            <person name="Jones M.K."/>
            <person name="Ragan M.A."/>
            <person name="McManus D.P."/>
            <person name="Krause L."/>
        </authorList>
    </citation>
    <scope>NUCLEOTIDE SEQUENCE [LARGE SCALE GENOMIC DNA]</scope>
    <source>
        <strain evidence="5 6">IND2009</strain>
    </source>
</reference>
<dbReference type="SMART" id="SM00176">
    <property type="entry name" value="RAN"/>
    <property type="match status" value="1"/>
</dbReference>
<dbReference type="PANTHER" id="PTHR47979">
    <property type="entry name" value="DRAB11-RELATED"/>
    <property type="match status" value="1"/>
</dbReference>
<dbReference type="Gene3D" id="3.40.50.300">
    <property type="entry name" value="P-loop containing nucleotide triphosphate hydrolases"/>
    <property type="match status" value="1"/>
</dbReference>
<dbReference type="SMART" id="SM00173">
    <property type="entry name" value="RAS"/>
    <property type="match status" value="1"/>
</dbReference>
<dbReference type="InterPro" id="IPR001806">
    <property type="entry name" value="Small_GTPase"/>
</dbReference>
<dbReference type="SMART" id="SM00174">
    <property type="entry name" value="RHO"/>
    <property type="match status" value="1"/>
</dbReference>
<evidence type="ECO:0000256" key="4">
    <source>
        <dbReference type="ARBA" id="ARBA00023288"/>
    </source>
</evidence>
<evidence type="ECO:0000313" key="6">
    <source>
        <dbReference type="Proteomes" id="UP000324629"/>
    </source>
</evidence>
<accession>A0A5J4NG82</accession>
<keyword evidence="6" id="KW-1185">Reference proteome</keyword>
<dbReference type="Pfam" id="PF00071">
    <property type="entry name" value="Ras"/>
    <property type="match status" value="1"/>
</dbReference>
<comment type="similarity">
    <text evidence="1">Belongs to the small GTPase superfamily. Rab family.</text>
</comment>
<dbReference type="GO" id="GO:0005525">
    <property type="term" value="F:GTP binding"/>
    <property type="evidence" value="ECO:0007669"/>
    <property type="project" value="UniProtKB-KW"/>
</dbReference>
<dbReference type="InterPro" id="IPR005225">
    <property type="entry name" value="Small_GTP-bd"/>
</dbReference>
<dbReference type="PROSITE" id="PS51421">
    <property type="entry name" value="RAS"/>
    <property type="match status" value="1"/>
</dbReference>
<dbReference type="Proteomes" id="UP000324629">
    <property type="component" value="Unassembled WGS sequence"/>
</dbReference>
<dbReference type="InterPro" id="IPR050209">
    <property type="entry name" value="Rab_GTPases_membrane_traffic"/>
</dbReference>
<dbReference type="NCBIfam" id="TIGR00231">
    <property type="entry name" value="small_GTP"/>
    <property type="match status" value="1"/>
</dbReference>
<dbReference type="PROSITE" id="PS51419">
    <property type="entry name" value="RAB"/>
    <property type="match status" value="1"/>
</dbReference>
<dbReference type="FunFam" id="3.40.50.300:FF:001129">
    <property type="entry name" value="ras-related protein Rab-44 isoform X2"/>
    <property type="match status" value="1"/>
</dbReference>
<evidence type="ECO:0000256" key="3">
    <source>
        <dbReference type="ARBA" id="ARBA00023134"/>
    </source>
</evidence>
<keyword evidence="3" id="KW-0342">GTP-binding</keyword>
<evidence type="ECO:0000256" key="2">
    <source>
        <dbReference type="ARBA" id="ARBA00022741"/>
    </source>
</evidence>
<sequence length="208" mass="22832">MASQHPLTLRSAELTIKIVVVTGNVGVGKSSLALRFVAHEFNGECVSTCGVEFETKLLNIQDKIVNVQIWDTVGQETYQSLPSSYYRGALGALVVFDITDENSFNDVTVWLEELKKFVDSDAQVLLIGNKSDLKNKRKVSVHKITRFANSNGLPFMETSARDGTNVDEAFTYVIKGILDLAMNSSSKEVIPCVQLNQPTEKHKGGGCC</sequence>
<dbReference type="EMBL" id="QNGE01003150">
    <property type="protein sequence ID" value="KAA3674440.1"/>
    <property type="molecule type" value="Genomic_DNA"/>
</dbReference>
<dbReference type="SUPFAM" id="SSF52540">
    <property type="entry name" value="P-loop containing nucleoside triphosphate hydrolases"/>
    <property type="match status" value="1"/>
</dbReference>
<dbReference type="GO" id="GO:0003924">
    <property type="term" value="F:GTPase activity"/>
    <property type="evidence" value="ECO:0007669"/>
    <property type="project" value="InterPro"/>
</dbReference>
<dbReference type="PROSITE" id="PS51420">
    <property type="entry name" value="RHO"/>
    <property type="match status" value="1"/>
</dbReference>
<keyword evidence="4" id="KW-0449">Lipoprotein</keyword>
<evidence type="ECO:0000313" key="5">
    <source>
        <dbReference type="EMBL" id="KAA3674440.1"/>
    </source>
</evidence>
<comment type="caution">
    <text evidence="5">The sequence shown here is derived from an EMBL/GenBank/DDBJ whole genome shotgun (WGS) entry which is preliminary data.</text>
</comment>
<gene>
    <name evidence="5" type="ORF">DEA37_0014079</name>
</gene>